<sequence>METLPDGVSAGDVALFQSAVTAQGCSIANDAQAAAVEAATGFDSDKLRAITQYLTLAGQSEPVSTGFRLTSGQCANA</sequence>
<protein>
    <submittedName>
        <fullName evidence="1">Uncharacterized protein</fullName>
    </submittedName>
</protein>
<proteinExistence type="predicted"/>
<keyword evidence="2" id="KW-1185">Reference proteome</keyword>
<evidence type="ECO:0000313" key="2">
    <source>
        <dbReference type="Proteomes" id="UP001200557"/>
    </source>
</evidence>
<organism evidence="1 2">
    <name type="scientific">Octadecabacter dasysiphoniae</name>
    <dbReference type="NCBI Taxonomy" id="2909341"/>
    <lineage>
        <taxon>Bacteria</taxon>
        <taxon>Pseudomonadati</taxon>
        <taxon>Pseudomonadota</taxon>
        <taxon>Alphaproteobacteria</taxon>
        <taxon>Rhodobacterales</taxon>
        <taxon>Roseobacteraceae</taxon>
        <taxon>Octadecabacter</taxon>
    </lineage>
</organism>
<gene>
    <name evidence="1" type="ORF">L0664_13645</name>
</gene>
<dbReference type="Proteomes" id="UP001200557">
    <property type="component" value="Unassembled WGS sequence"/>
</dbReference>
<evidence type="ECO:0000313" key="1">
    <source>
        <dbReference type="EMBL" id="MCF2872114.1"/>
    </source>
</evidence>
<comment type="caution">
    <text evidence="1">The sequence shown here is derived from an EMBL/GenBank/DDBJ whole genome shotgun (WGS) entry which is preliminary data.</text>
</comment>
<dbReference type="RefSeq" id="WP_235226438.1">
    <property type="nucleotide sequence ID" value="NZ_JAKGAQ010000003.1"/>
</dbReference>
<dbReference type="EMBL" id="JAKGAQ010000003">
    <property type="protein sequence ID" value="MCF2872114.1"/>
    <property type="molecule type" value="Genomic_DNA"/>
</dbReference>
<reference evidence="1 2" key="1">
    <citation type="submission" date="2022-01" db="EMBL/GenBank/DDBJ databases">
        <title>Octadecabacter sp. nov., isolated from a marine alga.</title>
        <authorList>
            <person name="Jin M.S."/>
            <person name="Kim H.M."/>
            <person name="Han D.M."/>
            <person name="Jung J.J."/>
            <person name="Jeon C.O."/>
        </authorList>
    </citation>
    <scope>NUCLEOTIDE SEQUENCE [LARGE SCALE GENOMIC DNA]</scope>
    <source>
        <strain evidence="1 2">G9-8</strain>
    </source>
</reference>
<name>A0ABS9D0H9_9RHOB</name>
<accession>A0ABS9D0H9</accession>